<evidence type="ECO:0000313" key="2">
    <source>
        <dbReference type="EMBL" id="TGD59798.1"/>
    </source>
</evidence>
<gene>
    <name evidence="2" type="ORF">E4635_02390</name>
</gene>
<dbReference type="InterPro" id="IPR034660">
    <property type="entry name" value="DinB/YfiT-like"/>
</dbReference>
<dbReference type="OrthoDB" id="119432at2"/>
<reference evidence="2 3" key="1">
    <citation type="submission" date="2019-04" db="EMBL/GenBank/DDBJ databases">
        <title>Flavobacterium sp. strain DS2-A Genome sequencing and assembly.</title>
        <authorList>
            <person name="Kim I."/>
        </authorList>
    </citation>
    <scope>NUCLEOTIDE SEQUENCE [LARGE SCALE GENOMIC DNA]</scope>
    <source>
        <strain evidence="2 3">DS2-A</strain>
    </source>
</reference>
<organism evidence="2 3">
    <name type="scientific">Flavobacterium humi</name>
    <dbReference type="NCBI Taxonomy" id="2562683"/>
    <lineage>
        <taxon>Bacteria</taxon>
        <taxon>Pseudomonadati</taxon>
        <taxon>Bacteroidota</taxon>
        <taxon>Flavobacteriia</taxon>
        <taxon>Flavobacteriales</taxon>
        <taxon>Flavobacteriaceae</taxon>
        <taxon>Flavobacterium</taxon>
    </lineage>
</organism>
<keyword evidence="3" id="KW-1185">Reference proteome</keyword>
<dbReference type="SUPFAM" id="SSF109854">
    <property type="entry name" value="DinB/YfiT-like putative metalloenzymes"/>
    <property type="match status" value="1"/>
</dbReference>
<dbReference type="Proteomes" id="UP000297407">
    <property type="component" value="Unassembled WGS sequence"/>
</dbReference>
<dbReference type="InterPro" id="IPR024775">
    <property type="entry name" value="DinB-like"/>
</dbReference>
<protein>
    <submittedName>
        <fullName evidence="2">DinB family protein</fullName>
    </submittedName>
</protein>
<proteinExistence type="predicted"/>
<dbReference type="EMBL" id="SRLH01000001">
    <property type="protein sequence ID" value="TGD59798.1"/>
    <property type="molecule type" value="Genomic_DNA"/>
</dbReference>
<dbReference type="Pfam" id="PF12867">
    <property type="entry name" value="DinB_2"/>
    <property type="match status" value="1"/>
</dbReference>
<comment type="caution">
    <text evidence="2">The sequence shown here is derived from an EMBL/GenBank/DDBJ whole genome shotgun (WGS) entry which is preliminary data.</text>
</comment>
<feature type="domain" description="DinB-like" evidence="1">
    <location>
        <begin position="11"/>
        <end position="140"/>
    </location>
</feature>
<dbReference type="RefSeq" id="WP_135525005.1">
    <property type="nucleotide sequence ID" value="NZ_SRLH01000001.1"/>
</dbReference>
<sequence>MTHTDIIILNFEEIRRRSTKLWTALTPENYFWRPDVKAMTCIEMVRHILEGEHLFHKIVENRGNIGDYVSPWEGRPYTSIQDELGFAQPFRDMFFETIRSFSADDLSSIEIVRSEKGQRRKLGDYLQRIAYHEAVHTGQMLAYFRTLGLDRPVIWD</sequence>
<evidence type="ECO:0000313" key="3">
    <source>
        <dbReference type="Proteomes" id="UP000297407"/>
    </source>
</evidence>
<accession>A0A4Z0LD37</accession>
<evidence type="ECO:0000259" key="1">
    <source>
        <dbReference type="Pfam" id="PF12867"/>
    </source>
</evidence>
<dbReference type="AlphaFoldDB" id="A0A4Z0LD37"/>
<name>A0A4Z0LD37_9FLAO</name>
<dbReference type="Gene3D" id="1.20.120.450">
    <property type="entry name" value="dinb family like domain"/>
    <property type="match status" value="1"/>
</dbReference>